<dbReference type="AlphaFoldDB" id="A0A0N4TB87"/>
<name>A0A0N4TB87_BRUPA</name>
<keyword evidence="3" id="KW-1185">Reference proteome</keyword>
<keyword evidence="1" id="KW-1133">Transmembrane helix</keyword>
<gene>
    <name evidence="2" type="ORF">BPAG_LOCUS5437</name>
</gene>
<evidence type="ECO:0000256" key="1">
    <source>
        <dbReference type="SAM" id="Phobius"/>
    </source>
</evidence>
<evidence type="ECO:0000313" key="4">
    <source>
        <dbReference type="WBParaSite" id="BPAG_0000547401-mRNA-1"/>
    </source>
</evidence>
<evidence type="ECO:0000313" key="3">
    <source>
        <dbReference type="Proteomes" id="UP000278627"/>
    </source>
</evidence>
<dbReference type="Proteomes" id="UP000278627">
    <property type="component" value="Unassembled WGS sequence"/>
</dbReference>
<keyword evidence="1" id="KW-0472">Membrane</keyword>
<organism evidence="4">
    <name type="scientific">Brugia pahangi</name>
    <name type="common">Filarial nematode worm</name>
    <dbReference type="NCBI Taxonomy" id="6280"/>
    <lineage>
        <taxon>Eukaryota</taxon>
        <taxon>Metazoa</taxon>
        <taxon>Ecdysozoa</taxon>
        <taxon>Nematoda</taxon>
        <taxon>Chromadorea</taxon>
        <taxon>Rhabditida</taxon>
        <taxon>Spirurina</taxon>
        <taxon>Spiruromorpha</taxon>
        <taxon>Filarioidea</taxon>
        <taxon>Onchocercidae</taxon>
        <taxon>Brugia</taxon>
    </lineage>
</organism>
<reference evidence="2 3" key="2">
    <citation type="submission" date="2018-11" db="EMBL/GenBank/DDBJ databases">
        <authorList>
            <consortium name="Pathogen Informatics"/>
        </authorList>
    </citation>
    <scope>NUCLEOTIDE SEQUENCE [LARGE SCALE GENOMIC DNA]</scope>
</reference>
<reference evidence="4" key="1">
    <citation type="submission" date="2017-02" db="UniProtKB">
        <authorList>
            <consortium name="WormBaseParasite"/>
        </authorList>
    </citation>
    <scope>IDENTIFICATION</scope>
</reference>
<dbReference type="WBParaSite" id="BPAG_0000547401-mRNA-1">
    <property type="protein sequence ID" value="BPAG_0000547401-mRNA-1"/>
    <property type="gene ID" value="BPAG_0000547401"/>
</dbReference>
<proteinExistence type="predicted"/>
<sequence length="66" mass="7748">MLISNDDNDKVDENIMYFFNLTDVWLILSELWRVFQIISIMCFKLFCKMFAAAEEGPEHPDISDAL</sequence>
<feature type="transmembrane region" description="Helical" evidence="1">
    <location>
        <begin position="15"/>
        <end position="35"/>
    </location>
</feature>
<dbReference type="EMBL" id="UZAD01003794">
    <property type="protein sequence ID" value="VDN86623.1"/>
    <property type="molecule type" value="Genomic_DNA"/>
</dbReference>
<evidence type="ECO:0000313" key="2">
    <source>
        <dbReference type="EMBL" id="VDN86623.1"/>
    </source>
</evidence>
<accession>A0A0N4TB87</accession>
<keyword evidence="1" id="KW-0812">Transmembrane</keyword>
<protein>
    <submittedName>
        <fullName evidence="4">Transmembrane protein</fullName>
    </submittedName>
</protein>